<proteinExistence type="predicted"/>
<organism evidence="1 2">
    <name type="scientific">Marasmius tenuissimus</name>
    <dbReference type="NCBI Taxonomy" id="585030"/>
    <lineage>
        <taxon>Eukaryota</taxon>
        <taxon>Fungi</taxon>
        <taxon>Dikarya</taxon>
        <taxon>Basidiomycota</taxon>
        <taxon>Agaricomycotina</taxon>
        <taxon>Agaricomycetes</taxon>
        <taxon>Agaricomycetidae</taxon>
        <taxon>Agaricales</taxon>
        <taxon>Marasmiineae</taxon>
        <taxon>Marasmiaceae</taxon>
        <taxon>Marasmius</taxon>
    </lineage>
</organism>
<sequence>MPAIQPRSAANVLFSYHDNDVHFLSKAFNFPAFGGSSYTINEYSITNNQDPNGKIRAGNRVPFTTQDQMGQLRFTVGRKGSRDVANWWKGRVLASQTTFNHDPDSLNFAFLGSLELKVFNEPDPGWLIQDIALGQGTSGTSNNWWFGGKNCQHTDDNTVRCTGFREKRAPADFYFGRGGNSADEVQLKRVDFHD</sequence>
<gene>
    <name evidence="1" type="ORF">AAF712_004706</name>
</gene>
<accession>A0ABR3A5P0</accession>
<protein>
    <submittedName>
        <fullName evidence="1">Uncharacterized protein</fullName>
    </submittedName>
</protein>
<reference evidence="1 2" key="1">
    <citation type="submission" date="2024-05" db="EMBL/GenBank/DDBJ databases">
        <title>A draft genome resource for the thread blight pathogen Marasmius tenuissimus strain MS-2.</title>
        <authorList>
            <person name="Yulfo-Soto G.E."/>
            <person name="Baruah I.K."/>
            <person name="Amoako-Attah I."/>
            <person name="Bukari Y."/>
            <person name="Meinhardt L.W."/>
            <person name="Bailey B.A."/>
            <person name="Cohen S.P."/>
        </authorList>
    </citation>
    <scope>NUCLEOTIDE SEQUENCE [LARGE SCALE GENOMIC DNA]</scope>
    <source>
        <strain evidence="1 2">MS-2</strain>
    </source>
</reference>
<keyword evidence="2" id="KW-1185">Reference proteome</keyword>
<dbReference type="Proteomes" id="UP001437256">
    <property type="component" value="Unassembled WGS sequence"/>
</dbReference>
<evidence type="ECO:0000313" key="2">
    <source>
        <dbReference type="Proteomes" id="UP001437256"/>
    </source>
</evidence>
<comment type="caution">
    <text evidence="1">The sequence shown here is derived from an EMBL/GenBank/DDBJ whole genome shotgun (WGS) entry which is preliminary data.</text>
</comment>
<dbReference type="EMBL" id="JBBXMP010000019">
    <property type="protein sequence ID" value="KAL0068319.1"/>
    <property type="molecule type" value="Genomic_DNA"/>
</dbReference>
<evidence type="ECO:0000313" key="1">
    <source>
        <dbReference type="EMBL" id="KAL0068319.1"/>
    </source>
</evidence>
<name>A0ABR3A5P0_9AGAR</name>